<reference evidence="2 3" key="1">
    <citation type="submission" date="2021-05" db="EMBL/GenBank/DDBJ databases">
        <title>The draft genome of Geobacter chapellei DSM 13688.</title>
        <authorList>
            <person name="Xu Z."/>
            <person name="Masuda Y."/>
            <person name="Itoh H."/>
            <person name="Senoo K."/>
        </authorList>
    </citation>
    <scope>NUCLEOTIDE SEQUENCE [LARGE SCALE GENOMIC DNA]</scope>
    <source>
        <strain evidence="2 3">DSM 13688</strain>
    </source>
</reference>
<feature type="domain" description="Hemerythrin-like" evidence="1">
    <location>
        <begin position="5"/>
        <end position="129"/>
    </location>
</feature>
<accession>A0ABS5UDA9</accession>
<proteinExistence type="predicted"/>
<dbReference type="Gene3D" id="1.20.120.520">
    <property type="entry name" value="nmb1532 protein domain like"/>
    <property type="match status" value="1"/>
</dbReference>
<dbReference type="RefSeq" id="WP_214301712.1">
    <property type="nucleotide sequence ID" value="NZ_JAHDYS010000034.1"/>
</dbReference>
<evidence type="ECO:0000259" key="1">
    <source>
        <dbReference type="Pfam" id="PF01814"/>
    </source>
</evidence>
<dbReference type="EMBL" id="JAHDYS010000034">
    <property type="protein sequence ID" value="MBT1073628.1"/>
    <property type="molecule type" value="Genomic_DNA"/>
</dbReference>
<protein>
    <submittedName>
        <fullName evidence="2">Hemerythrin domain-containing protein</fullName>
    </submittedName>
</protein>
<evidence type="ECO:0000313" key="2">
    <source>
        <dbReference type="EMBL" id="MBT1073628.1"/>
    </source>
</evidence>
<gene>
    <name evidence="2" type="ORF">KJB30_17775</name>
</gene>
<dbReference type="InterPro" id="IPR012312">
    <property type="entry name" value="Hemerythrin-like"/>
</dbReference>
<dbReference type="Proteomes" id="UP000784128">
    <property type="component" value="Unassembled WGS sequence"/>
</dbReference>
<keyword evidence="3" id="KW-1185">Reference proteome</keyword>
<sequence>MEKALIDVMKREHGILKEQVALIKAKGVVTPAGFAELQQLKELLQEHIKQEDRLVYPRLDMAAERDIHLKALLVRFRDEMNEITTTAEKFFKYYTKPTPTLEFARDVGNLFSMLTNRIITEEKLLYPHLIPLQER</sequence>
<dbReference type="Pfam" id="PF01814">
    <property type="entry name" value="Hemerythrin"/>
    <property type="match status" value="1"/>
</dbReference>
<comment type="caution">
    <text evidence="2">The sequence shown here is derived from an EMBL/GenBank/DDBJ whole genome shotgun (WGS) entry which is preliminary data.</text>
</comment>
<organism evidence="2 3">
    <name type="scientific">Pelotalea chapellei</name>
    <dbReference type="NCBI Taxonomy" id="44671"/>
    <lineage>
        <taxon>Bacteria</taxon>
        <taxon>Pseudomonadati</taxon>
        <taxon>Thermodesulfobacteriota</taxon>
        <taxon>Desulfuromonadia</taxon>
        <taxon>Geobacterales</taxon>
        <taxon>Geobacteraceae</taxon>
        <taxon>Pelotalea</taxon>
    </lineage>
</organism>
<evidence type="ECO:0000313" key="3">
    <source>
        <dbReference type="Proteomes" id="UP000784128"/>
    </source>
</evidence>
<name>A0ABS5UDA9_9BACT</name>